<dbReference type="EMBL" id="MHQZ01000016">
    <property type="protein sequence ID" value="OHA14239.1"/>
    <property type="molecule type" value="Genomic_DNA"/>
</dbReference>
<evidence type="ECO:0000259" key="2">
    <source>
        <dbReference type="Pfam" id="PF08245"/>
    </source>
</evidence>
<dbReference type="GO" id="GO:0005524">
    <property type="term" value="F:ATP binding"/>
    <property type="evidence" value="ECO:0007669"/>
    <property type="project" value="InterPro"/>
</dbReference>
<dbReference type="Proteomes" id="UP000178302">
    <property type="component" value="Unassembled WGS sequence"/>
</dbReference>
<dbReference type="Gene3D" id="3.90.190.20">
    <property type="entry name" value="Mur ligase, C-terminal domain"/>
    <property type="match status" value="1"/>
</dbReference>
<proteinExistence type="predicted"/>
<dbReference type="InterPro" id="IPR036565">
    <property type="entry name" value="Mur-like_cat_sf"/>
</dbReference>
<dbReference type="InterPro" id="IPR004101">
    <property type="entry name" value="Mur_ligase_C"/>
</dbReference>
<protein>
    <recommendedName>
        <fullName evidence="5">UDP-N-acetylmuramoyl-L-alanyl-D-glutamate--2, 6-diaminopimelate ligase</fullName>
    </recommendedName>
</protein>
<dbReference type="SUPFAM" id="SSF53623">
    <property type="entry name" value="MurD-like peptide ligases, catalytic domain"/>
    <property type="match status" value="1"/>
</dbReference>
<organism evidence="3 4">
    <name type="scientific">Candidatus Tagabacteria bacterium RIFCSPLOWO2_01_FULL_39_11</name>
    <dbReference type="NCBI Taxonomy" id="1802295"/>
    <lineage>
        <taxon>Bacteria</taxon>
        <taxon>Candidatus Tagaibacteriota</taxon>
    </lineage>
</organism>
<comment type="caution">
    <text evidence="3">The sequence shown here is derived from an EMBL/GenBank/DDBJ whole genome shotgun (WGS) entry which is preliminary data.</text>
</comment>
<evidence type="ECO:0008006" key="5">
    <source>
        <dbReference type="Google" id="ProtNLM"/>
    </source>
</evidence>
<reference evidence="3 4" key="1">
    <citation type="journal article" date="2016" name="Nat. Commun.">
        <title>Thousands of microbial genomes shed light on interconnected biogeochemical processes in an aquifer system.</title>
        <authorList>
            <person name="Anantharaman K."/>
            <person name="Brown C.T."/>
            <person name="Hug L.A."/>
            <person name="Sharon I."/>
            <person name="Castelle C.J."/>
            <person name="Probst A.J."/>
            <person name="Thomas B.C."/>
            <person name="Singh A."/>
            <person name="Wilkins M.J."/>
            <person name="Karaoz U."/>
            <person name="Brodie E.L."/>
            <person name="Williams K.H."/>
            <person name="Hubbard S.S."/>
            <person name="Banfield J.F."/>
        </authorList>
    </citation>
    <scope>NUCLEOTIDE SEQUENCE [LARGE SCALE GENOMIC DNA]</scope>
</reference>
<evidence type="ECO:0000313" key="4">
    <source>
        <dbReference type="Proteomes" id="UP000178302"/>
    </source>
</evidence>
<dbReference type="PANTHER" id="PTHR23135:SF4">
    <property type="entry name" value="UDP-N-ACETYLMURAMOYL-L-ALANYL-D-GLUTAMATE--2,6-DIAMINOPIMELATE LIGASE MURE HOMOLOG, CHLOROPLASTIC"/>
    <property type="match status" value="1"/>
</dbReference>
<dbReference type="Gene3D" id="3.40.1190.10">
    <property type="entry name" value="Mur-like, catalytic domain"/>
    <property type="match status" value="1"/>
</dbReference>
<feature type="domain" description="Mur ligase central" evidence="2">
    <location>
        <begin position="48"/>
        <end position="186"/>
    </location>
</feature>
<accession>A0A1G2LTQ6</accession>
<evidence type="ECO:0000313" key="3">
    <source>
        <dbReference type="EMBL" id="OHA14239.1"/>
    </source>
</evidence>
<dbReference type="AlphaFoldDB" id="A0A1G2LTQ6"/>
<dbReference type="Pfam" id="PF02875">
    <property type="entry name" value="Mur_ligase_C"/>
    <property type="match status" value="1"/>
</dbReference>
<dbReference type="GO" id="GO:0016881">
    <property type="term" value="F:acid-amino acid ligase activity"/>
    <property type="evidence" value="ECO:0007669"/>
    <property type="project" value="InterPro"/>
</dbReference>
<feature type="domain" description="Mur ligase C-terminal" evidence="1">
    <location>
        <begin position="245"/>
        <end position="384"/>
    </location>
</feature>
<evidence type="ECO:0000259" key="1">
    <source>
        <dbReference type="Pfam" id="PF02875"/>
    </source>
</evidence>
<dbReference type="PANTHER" id="PTHR23135">
    <property type="entry name" value="MUR LIGASE FAMILY MEMBER"/>
    <property type="match status" value="1"/>
</dbReference>
<dbReference type="InterPro" id="IPR013221">
    <property type="entry name" value="Mur_ligase_cen"/>
</dbReference>
<sequence length="416" mass="47091">MDKILNIIKKFIPKPIFIFFQPAYHRVLVLCGALLYGFSSRSLKVVGVTGTSGKTTVVEFLRAIFSSAGFKTASLSSLDFSIGSQKEPNLLKMTMPGRFQIQKFLRRAKKSGAEYVFLEVTSEGIKQRRHKFIKFYAAIFTNLSKEHLEAHGGFENYRKAKGELFKAAPIHILNGDDPNFNFFSKFPASKRIIYKKSDFPPDLDLKLKGEFYKINAVSALAFARLEGVPYEIAKSALEDIKILPGRMEFIDTGKNFKVLIDYAFLPQTLEKVYTYLTENCSPTENSSPNRLVCIFGAAGGGRDKWKRPELGKIAEKYCREIILTNEDPYDENPLSILKEIESGFSQSYKLQATSYKIILDRREAVREALKNAEAGDTVVITGKGAEPWIIGPNNTKIPWDDREVVREELEKLMQID</sequence>
<dbReference type="InterPro" id="IPR036615">
    <property type="entry name" value="Mur_ligase_C_dom_sf"/>
</dbReference>
<dbReference type="Pfam" id="PF08245">
    <property type="entry name" value="Mur_ligase_M"/>
    <property type="match status" value="1"/>
</dbReference>
<name>A0A1G2LTQ6_9BACT</name>
<gene>
    <name evidence="3" type="ORF">A2909_02940</name>
</gene>
<dbReference type="SUPFAM" id="SSF53244">
    <property type="entry name" value="MurD-like peptide ligases, peptide-binding domain"/>
    <property type="match status" value="1"/>
</dbReference>